<dbReference type="InterPro" id="IPR039261">
    <property type="entry name" value="FNR_nucleotide-bd"/>
</dbReference>
<evidence type="ECO:0000256" key="27">
    <source>
        <dbReference type="SAM" id="Phobius"/>
    </source>
</evidence>
<evidence type="ECO:0000256" key="21">
    <source>
        <dbReference type="ARBA" id="ARBA00023075"/>
    </source>
</evidence>
<evidence type="ECO:0000256" key="1">
    <source>
        <dbReference type="ARBA" id="ARBA00001974"/>
    </source>
</evidence>
<dbReference type="EMBL" id="AWFH01000010">
    <property type="protein sequence ID" value="KCZ62251.1"/>
    <property type="molecule type" value="Genomic_DNA"/>
</dbReference>
<comment type="subcellular location">
    <subcellularLocation>
        <location evidence="3">Cell inner membrane</location>
    </subcellularLocation>
</comment>
<keyword evidence="23" id="KW-0739">Sodium transport</keyword>
<accession>A0A059E3K4</accession>
<evidence type="ECO:0000313" key="31">
    <source>
        <dbReference type="Proteomes" id="UP000024547"/>
    </source>
</evidence>
<dbReference type="GO" id="GO:0051537">
    <property type="term" value="F:2 iron, 2 sulfur cluster binding"/>
    <property type="evidence" value="ECO:0007669"/>
    <property type="project" value="UniProtKB-KW"/>
</dbReference>
<evidence type="ECO:0000256" key="19">
    <source>
        <dbReference type="ARBA" id="ARBA00023053"/>
    </source>
</evidence>
<evidence type="ECO:0000256" key="22">
    <source>
        <dbReference type="ARBA" id="ARBA00023136"/>
    </source>
</evidence>
<keyword evidence="15" id="KW-1278">Translocase</keyword>
<evidence type="ECO:0000256" key="25">
    <source>
        <dbReference type="ARBA" id="ARBA00030787"/>
    </source>
</evidence>
<evidence type="ECO:0000256" key="2">
    <source>
        <dbReference type="ARBA" id="ARBA00002972"/>
    </source>
</evidence>
<feature type="domain" description="2Fe-2S ferredoxin-type" evidence="28">
    <location>
        <begin position="238"/>
        <end position="334"/>
    </location>
</feature>
<dbReference type="eggNOG" id="COG2871">
    <property type="taxonomic scope" value="Bacteria"/>
</dbReference>
<keyword evidence="31" id="KW-1185">Reference proteome</keyword>
<feature type="transmembrane region" description="Helical" evidence="27">
    <location>
        <begin position="199"/>
        <end position="219"/>
    </location>
</feature>
<keyword evidence="20" id="KW-0406">Ion transport</keyword>
<evidence type="ECO:0000256" key="7">
    <source>
        <dbReference type="ARBA" id="ARBA00019729"/>
    </source>
</evidence>
<keyword evidence="19" id="KW-0915">Sodium</keyword>
<comment type="caution">
    <text evidence="30">The sequence shown here is derived from an EMBL/GenBank/DDBJ whole genome shotgun (WGS) entry which is preliminary data.</text>
</comment>
<dbReference type="Pfam" id="PF03413">
    <property type="entry name" value="PepSY"/>
    <property type="match status" value="1"/>
</dbReference>
<keyword evidence="9" id="KW-1003">Cell membrane</keyword>
<evidence type="ECO:0000256" key="3">
    <source>
        <dbReference type="ARBA" id="ARBA00004533"/>
    </source>
</evidence>
<comment type="subunit">
    <text evidence="5">Composed of six subunits; NqrA, NqrB, NqrC, NqrD, NqrE and NqrF.</text>
</comment>
<keyword evidence="17" id="KW-0411">Iron-sulfur</keyword>
<evidence type="ECO:0000256" key="23">
    <source>
        <dbReference type="ARBA" id="ARBA00023201"/>
    </source>
</evidence>
<evidence type="ECO:0000259" key="29">
    <source>
        <dbReference type="PROSITE" id="PS51384"/>
    </source>
</evidence>
<keyword evidence="27" id="KW-1133">Transmembrane helix</keyword>
<feature type="domain" description="FAD-binding FR-type" evidence="29">
    <location>
        <begin position="337"/>
        <end position="475"/>
    </location>
</feature>
<evidence type="ECO:0000256" key="16">
    <source>
        <dbReference type="ARBA" id="ARBA00023004"/>
    </source>
</evidence>
<dbReference type="PANTHER" id="PTHR43644:SF1">
    <property type="entry name" value="NAD(P)H-FLAVIN REDUCTASE"/>
    <property type="match status" value="1"/>
</dbReference>
<keyword evidence="12" id="KW-0001">2Fe-2S</keyword>
<keyword evidence="16" id="KW-0408">Iron</keyword>
<dbReference type="InterPro" id="IPR017938">
    <property type="entry name" value="Riboflavin_synthase-like_b-brl"/>
</dbReference>
<reference evidence="30 31" key="1">
    <citation type="journal article" date="2014" name="Antonie Van Leeuwenhoek">
        <title>Hyphomonas beringensis sp. nov. and Hyphomonas chukchiensis sp. nov., isolated from surface seawater of the Bering Sea and Chukchi Sea.</title>
        <authorList>
            <person name="Li C."/>
            <person name="Lai Q."/>
            <person name="Li G."/>
            <person name="Dong C."/>
            <person name="Wang J."/>
            <person name="Liao Y."/>
            <person name="Shao Z."/>
        </authorList>
    </citation>
    <scope>NUCLEOTIDE SEQUENCE [LARGE SCALE GENOMIC DNA]</scope>
    <source>
        <strain evidence="30 31">22II1-22F38</strain>
    </source>
</reference>
<keyword evidence="11" id="KW-0285">Flavoprotein</keyword>
<dbReference type="Pfam" id="PF00175">
    <property type="entry name" value="NAD_binding_1"/>
    <property type="match status" value="1"/>
</dbReference>
<keyword evidence="18" id="KW-0520">NAD</keyword>
<keyword evidence="14" id="KW-0274">FAD</keyword>
<evidence type="ECO:0000256" key="8">
    <source>
        <dbReference type="ARBA" id="ARBA00022448"/>
    </source>
</evidence>
<keyword evidence="27" id="KW-0812">Transmembrane</keyword>
<dbReference type="AlphaFoldDB" id="A0A059E3K4"/>
<dbReference type="Gene3D" id="3.40.50.80">
    <property type="entry name" value="Nucleotide-binding domain of ferredoxin-NADP reductase (FNR) module"/>
    <property type="match status" value="1"/>
</dbReference>
<organism evidence="30 31">
    <name type="scientific">Hyphomonas atlantica</name>
    <dbReference type="NCBI Taxonomy" id="1280948"/>
    <lineage>
        <taxon>Bacteria</taxon>
        <taxon>Pseudomonadati</taxon>
        <taxon>Pseudomonadota</taxon>
        <taxon>Alphaproteobacteria</taxon>
        <taxon>Hyphomonadales</taxon>
        <taxon>Hyphomonadaceae</taxon>
        <taxon>Hyphomonas</taxon>
    </lineage>
</organism>
<dbReference type="PRINTS" id="PR00406">
    <property type="entry name" value="CYTB5RDTASE"/>
</dbReference>
<dbReference type="PROSITE" id="PS51384">
    <property type="entry name" value="FAD_FR"/>
    <property type="match status" value="1"/>
</dbReference>
<evidence type="ECO:0000256" key="6">
    <source>
        <dbReference type="ARBA" id="ARBA00013099"/>
    </source>
</evidence>
<evidence type="ECO:0000256" key="20">
    <source>
        <dbReference type="ARBA" id="ARBA00023065"/>
    </source>
</evidence>
<dbReference type="Pfam" id="PF03929">
    <property type="entry name" value="PepSY_TM"/>
    <property type="match status" value="1"/>
</dbReference>
<keyword evidence="21" id="KW-0830">Ubiquinone</keyword>
<proteinExistence type="inferred from homology"/>
<evidence type="ECO:0000256" key="14">
    <source>
        <dbReference type="ARBA" id="ARBA00022827"/>
    </source>
</evidence>
<comment type="function">
    <text evidence="2">NQR complex catalyzes the reduction of ubiquinone-1 to ubiquinol by two successive reactions, coupled with the transport of Na(+) ions from the cytoplasm to the periplasm. The first step is catalyzed by NqrF, which accepts electrons from NADH and reduces ubiquinone-1 to ubisemiquinone by a one-electron transfer pathway.</text>
</comment>
<dbReference type="PROSITE" id="PS51085">
    <property type="entry name" value="2FE2S_FER_2"/>
    <property type="match status" value="1"/>
</dbReference>
<evidence type="ECO:0000256" key="18">
    <source>
        <dbReference type="ARBA" id="ARBA00023027"/>
    </source>
</evidence>
<dbReference type="RefSeq" id="WP_051602582.1">
    <property type="nucleotide sequence ID" value="NZ_AWFH01000010.1"/>
</dbReference>
<dbReference type="SUPFAM" id="SSF63380">
    <property type="entry name" value="Riboflavin synthase domain-like"/>
    <property type="match status" value="1"/>
</dbReference>
<evidence type="ECO:0000259" key="28">
    <source>
        <dbReference type="PROSITE" id="PS51085"/>
    </source>
</evidence>
<dbReference type="InterPro" id="IPR005625">
    <property type="entry name" value="PepSY-ass_TM"/>
</dbReference>
<dbReference type="Gene3D" id="2.40.30.10">
    <property type="entry name" value="Translation factors"/>
    <property type="match status" value="1"/>
</dbReference>
<keyword evidence="13" id="KW-0479">Metal-binding</keyword>
<dbReference type="EC" id="7.2.1.1" evidence="6"/>
<dbReference type="InterPro" id="IPR001041">
    <property type="entry name" value="2Fe-2S_ferredoxin-type"/>
</dbReference>
<dbReference type="NCBIfam" id="TIGR01941">
    <property type="entry name" value="nqrF"/>
    <property type="match status" value="1"/>
</dbReference>
<evidence type="ECO:0000256" key="12">
    <source>
        <dbReference type="ARBA" id="ARBA00022714"/>
    </source>
</evidence>
<dbReference type="OrthoDB" id="9806195at2"/>
<dbReference type="GO" id="GO:0016655">
    <property type="term" value="F:oxidoreductase activity, acting on NAD(P)H, quinone or similar compound as acceptor"/>
    <property type="evidence" value="ECO:0007669"/>
    <property type="project" value="InterPro"/>
</dbReference>
<dbReference type="PANTHER" id="PTHR43644">
    <property type="entry name" value="NA(+)-TRANSLOCATING NADH-QUINONE REDUCTASE SUBUNIT"/>
    <property type="match status" value="1"/>
</dbReference>
<dbReference type="Gene3D" id="3.10.20.30">
    <property type="match status" value="1"/>
</dbReference>
<evidence type="ECO:0000256" key="4">
    <source>
        <dbReference type="ARBA" id="ARBA00005570"/>
    </source>
</evidence>
<dbReference type="GO" id="GO:0046872">
    <property type="term" value="F:metal ion binding"/>
    <property type="evidence" value="ECO:0007669"/>
    <property type="project" value="UniProtKB-KW"/>
</dbReference>
<gene>
    <name evidence="30" type="ORF">HY36_15900</name>
</gene>
<evidence type="ECO:0000313" key="30">
    <source>
        <dbReference type="EMBL" id="KCZ62251.1"/>
    </source>
</evidence>
<dbReference type="InterPro" id="IPR025711">
    <property type="entry name" value="PepSY"/>
</dbReference>
<dbReference type="Proteomes" id="UP000024547">
    <property type="component" value="Unassembled WGS sequence"/>
</dbReference>
<evidence type="ECO:0000256" key="11">
    <source>
        <dbReference type="ARBA" id="ARBA00022630"/>
    </source>
</evidence>
<keyword evidence="22 27" id="KW-0472">Membrane</keyword>
<evidence type="ECO:0000256" key="26">
    <source>
        <dbReference type="ARBA" id="ARBA00048891"/>
    </source>
</evidence>
<keyword evidence="10" id="KW-0997">Cell inner membrane</keyword>
<evidence type="ECO:0000256" key="10">
    <source>
        <dbReference type="ARBA" id="ARBA00022519"/>
    </source>
</evidence>
<comment type="similarity">
    <text evidence="4">Belongs to the NqrF family.</text>
</comment>
<comment type="cofactor">
    <cofactor evidence="1">
        <name>FAD</name>
        <dbReference type="ChEBI" id="CHEBI:57692"/>
    </cofactor>
</comment>
<dbReference type="Pfam" id="PF00111">
    <property type="entry name" value="Fer2"/>
    <property type="match status" value="1"/>
</dbReference>
<evidence type="ECO:0000256" key="13">
    <source>
        <dbReference type="ARBA" id="ARBA00022723"/>
    </source>
</evidence>
<dbReference type="InterPro" id="IPR017927">
    <property type="entry name" value="FAD-bd_FR_type"/>
</dbReference>
<sequence length="613" mass="68142">MILIRKAHKWIALLLGIQLALWMLSGLGMALLPHDKVAGAHRQSAPEDPLPLARLAPDPVVMPTLPQGTDVRQITLQPLYGMLVYRIETEDGVILSDAVTGAPIGIGEDLAIAIAKSDYSGPGTVKKAEYLSESTLETRNHSDPTWRIDFSDAEATAIYVSAATGEILERRNNYWRAFDVFWMLHIMDYQNRTDFNHPLIVIAALIVLWLGVSGIALWWDSFRARDFNLTRRWLHRNHSIPLSLVDSEGTALKKVETRPLRSLFSTMENLGYPLPSTCGGGGTCGLCRVKVSSDWPIVPADRRQIPETELEAGYRLACQHTIEAPVTVTLPHGLLDAAELDGRVVSATFLTPDMYELRLVLPSPLDFRAGSYLQVEVPPFESHLDKLPLPPTVKSQWEASGTDRTFGTDQNVYRTYSLANAPGEFGNEIILNIRLALAKPDKAGVPVGLGSAYLTSLNRGDKVRLRGPFGDFRVDEEAEELVFIAGGAGIAPIRSMIIDQLRRKKTSRPISFWYGVRTPDHVVYKEDFKSLGDLHQNFSWHVAISDLSEHLDWTGHRGMIHETLRDQFLARHPDLGSCSFYICGPPAMLKATLALLESFEVSKDRIAFDDFGS</sequence>
<comment type="catalytic activity">
    <reaction evidence="26">
        <text>a ubiquinone + n Na(+)(in) + NADH + H(+) = a ubiquinol + n Na(+)(out) + NAD(+)</text>
        <dbReference type="Rhea" id="RHEA:47748"/>
        <dbReference type="Rhea" id="RHEA-COMP:9565"/>
        <dbReference type="Rhea" id="RHEA-COMP:9566"/>
        <dbReference type="ChEBI" id="CHEBI:15378"/>
        <dbReference type="ChEBI" id="CHEBI:16389"/>
        <dbReference type="ChEBI" id="CHEBI:17976"/>
        <dbReference type="ChEBI" id="CHEBI:29101"/>
        <dbReference type="ChEBI" id="CHEBI:57540"/>
        <dbReference type="ChEBI" id="CHEBI:57945"/>
        <dbReference type="EC" id="7.2.1.1"/>
    </reaction>
</comment>
<dbReference type="PATRIC" id="fig|1280948.3.peg.1409"/>
<keyword evidence="8" id="KW-0813">Transport</keyword>
<dbReference type="InterPro" id="IPR012675">
    <property type="entry name" value="Beta-grasp_dom_sf"/>
</dbReference>
<dbReference type="SUPFAM" id="SSF54292">
    <property type="entry name" value="2Fe-2S ferredoxin-like"/>
    <property type="match status" value="1"/>
</dbReference>
<name>A0A059E3K4_9PROT</name>
<evidence type="ECO:0000256" key="15">
    <source>
        <dbReference type="ARBA" id="ARBA00022967"/>
    </source>
</evidence>
<evidence type="ECO:0000256" key="24">
    <source>
        <dbReference type="ARBA" id="ARBA00030032"/>
    </source>
</evidence>
<evidence type="ECO:0000256" key="17">
    <source>
        <dbReference type="ARBA" id="ARBA00023014"/>
    </source>
</evidence>
<dbReference type="SUPFAM" id="SSF52343">
    <property type="entry name" value="Ferredoxin reductase-like, C-terminal NADP-linked domain"/>
    <property type="match status" value="1"/>
</dbReference>
<dbReference type="InterPro" id="IPR036010">
    <property type="entry name" value="2Fe-2S_ferredoxin-like_sf"/>
</dbReference>
<dbReference type="eggNOG" id="COG3182">
    <property type="taxonomic scope" value="Bacteria"/>
</dbReference>
<evidence type="ECO:0000256" key="5">
    <source>
        <dbReference type="ARBA" id="ARBA00011309"/>
    </source>
</evidence>
<dbReference type="InterPro" id="IPR001433">
    <property type="entry name" value="OxRdtase_FAD/NAD-bd"/>
</dbReference>
<evidence type="ECO:0000256" key="9">
    <source>
        <dbReference type="ARBA" id="ARBA00022475"/>
    </source>
</evidence>
<dbReference type="InterPro" id="IPR010205">
    <property type="entry name" value="NqrF"/>
</dbReference>
<dbReference type="GO" id="GO:0005886">
    <property type="term" value="C:plasma membrane"/>
    <property type="evidence" value="ECO:0007669"/>
    <property type="project" value="UniProtKB-SubCell"/>
</dbReference>
<protein>
    <recommendedName>
        <fullName evidence="7">Na(+)-translocating NADH-quinone reductase subunit F</fullName>
        <ecNumber evidence="6">7.2.1.1</ecNumber>
    </recommendedName>
    <alternativeName>
        <fullName evidence="25">NQR complex subunit F</fullName>
    </alternativeName>
    <alternativeName>
        <fullName evidence="24">NQR-1 subunit F</fullName>
    </alternativeName>
</protein>
<dbReference type="STRING" id="1280948.HY36_15900"/>
<dbReference type="GO" id="GO:0006814">
    <property type="term" value="P:sodium ion transport"/>
    <property type="evidence" value="ECO:0007669"/>
    <property type="project" value="UniProtKB-KW"/>
</dbReference>